<dbReference type="InterPro" id="IPR044811">
    <property type="entry name" value="DME/ROS1"/>
</dbReference>
<evidence type="ECO:0000313" key="13">
    <source>
        <dbReference type="Proteomes" id="UP001161247"/>
    </source>
</evidence>
<dbReference type="Proteomes" id="UP001161247">
    <property type="component" value="Chromosome 1"/>
</dbReference>
<feature type="compositionally biased region" description="Basic and acidic residues" evidence="10">
    <location>
        <begin position="1342"/>
        <end position="1353"/>
    </location>
</feature>
<feature type="region of interest" description="Disordered" evidence="10">
    <location>
        <begin position="1109"/>
        <end position="1137"/>
    </location>
</feature>
<comment type="cofactor">
    <cofactor evidence="1">
        <name>[4Fe-4S] cluster</name>
        <dbReference type="ChEBI" id="CHEBI:49883"/>
    </cofactor>
</comment>
<dbReference type="SUPFAM" id="SSF48150">
    <property type="entry name" value="DNA-glycosylase"/>
    <property type="match status" value="1"/>
</dbReference>
<dbReference type="SMART" id="SM00478">
    <property type="entry name" value="ENDO3c"/>
    <property type="match status" value="1"/>
</dbReference>
<proteinExistence type="inferred from homology"/>
<accession>A0AAV1C9K7</accession>
<feature type="region of interest" description="Disordered" evidence="10">
    <location>
        <begin position="1899"/>
        <end position="1937"/>
    </location>
</feature>
<keyword evidence="8" id="KW-0238">DNA-binding</keyword>
<feature type="compositionally biased region" description="Polar residues" evidence="10">
    <location>
        <begin position="294"/>
        <end position="316"/>
    </location>
</feature>
<evidence type="ECO:0000313" key="12">
    <source>
        <dbReference type="EMBL" id="CAI9091258.1"/>
    </source>
</evidence>
<feature type="region of interest" description="Disordered" evidence="10">
    <location>
        <begin position="1778"/>
        <end position="1799"/>
    </location>
</feature>
<feature type="domain" description="HhH-GPD" evidence="11">
    <location>
        <begin position="1411"/>
        <end position="1575"/>
    </location>
</feature>
<dbReference type="GO" id="GO:0006284">
    <property type="term" value="P:base-excision repair"/>
    <property type="evidence" value="ECO:0007669"/>
    <property type="project" value="InterPro"/>
</dbReference>
<evidence type="ECO:0000256" key="1">
    <source>
        <dbReference type="ARBA" id="ARBA00001966"/>
    </source>
</evidence>
<gene>
    <name evidence="12" type="ORF">OLC1_LOCUS3225</name>
</gene>
<feature type="region of interest" description="Disordered" evidence="10">
    <location>
        <begin position="1"/>
        <end position="26"/>
    </location>
</feature>
<evidence type="ECO:0000256" key="5">
    <source>
        <dbReference type="ARBA" id="ARBA00022723"/>
    </source>
</evidence>
<keyword evidence="9" id="KW-0539">Nucleus</keyword>
<organism evidence="12 13">
    <name type="scientific">Oldenlandia corymbosa var. corymbosa</name>
    <dbReference type="NCBI Taxonomy" id="529605"/>
    <lineage>
        <taxon>Eukaryota</taxon>
        <taxon>Viridiplantae</taxon>
        <taxon>Streptophyta</taxon>
        <taxon>Embryophyta</taxon>
        <taxon>Tracheophyta</taxon>
        <taxon>Spermatophyta</taxon>
        <taxon>Magnoliopsida</taxon>
        <taxon>eudicotyledons</taxon>
        <taxon>Gunneridae</taxon>
        <taxon>Pentapetalae</taxon>
        <taxon>asterids</taxon>
        <taxon>lamiids</taxon>
        <taxon>Gentianales</taxon>
        <taxon>Rubiaceae</taxon>
        <taxon>Rubioideae</taxon>
        <taxon>Spermacoceae</taxon>
        <taxon>Hedyotis-Oldenlandia complex</taxon>
        <taxon>Oldenlandia</taxon>
    </lineage>
</organism>
<dbReference type="FunFam" id="1.10.1670.10:FF:000004">
    <property type="entry name" value="DNA glycosylase/AP lyase ROS1"/>
    <property type="match status" value="1"/>
</dbReference>
<sequence>MSFRKGFLMPQDSGGFQPGSSWSPVTPEKPVTRNNGVIQHGSHWIPATPEAAVRNDRALHGGESWIPLTPGNAGMQASHPVANQMQRSLLNGMNPHELLGSQHRISVQQPVMQTAYPTLDQVQGHQTGSESWKDIVGFCQGVLQETSASGASHDFSPTVSSVHGEHNKKEAPVRTNGLYNQSSNSYMQNWIKDVNREERRVIQATNKLPLVNPYRATGNERAKFEYDNSMLPPQKQAFTSNQGIITSGLQSMQSDEIPIRYSHVCNLNSPPREESSAVSCAAYHFQSAPETPDQGKQLQSHHLSDAQNFPSNGSMRQQKDNQELASKSNYGDNLLDELLDNDVVTLPVSNTTSLKENDISGDGGHMGIDLNKTPQQRTPRRKKHRPKVVVEGKPKKNPKPTAVETKVSGENPSGKRKYVRSKANGTSNSTPGNENLGTDTPAPSSAAKSCRRVLNFDLEGKINDNANKMVSDMQQTSLKSRPFDLNLKSQDTVWSKEFDRIPDISAPMVGQQIGRNSDIQQDISSHHPIGDNYTNIAAKGPPPVHPVPTTTLRGHTLDSIARSLNLQTTVSCQNNDQFGFIQGHQPLKREGTGKMLLQANSSLSNFYGSQPLYLRSSTACMKEIAEDKVERGSKRDYCHTSQIMNPQPAGLIPFKVLHHETWRTEQTNEIGKTGVVAAETNKRRKFEDARAGVLSSLPSCFASVQGSSRIVELKGCTSSQKSSFSSYPCGPLPNVNLGKWSNIRKHNTGGSEILSNEGIDIATAGNGFKDQMASRALQNLSFLMAGKMLHPSAEADNLYVTTGITDRVVHPGQRVPATTQGNGTRTSPIDLSLMHSIKPAASVQASQEKLHLNVNKKPLLSQKSPKKIKERKERENHAVTINEIIDRLEGLEISKRGKNLAAKEQNAIVPYKGDDRVVPYEVFDPIKRHRPRPKVDLDPETNRIWNILMGKAGSDHTETAGNEKEKEKWWEEERKVVRGRIDSFIARMHLVQGDRRFSVWKGSVVDSVIGVFLTQNVSDHLSSSAFISLASKFSVQLTNSKSTPRKYESISWIEHDVQTVNPDGIIAYHGSKMRYPFYQQNSMILSASPEKIPEHLISGTVNYLNENNSGTEEEVVSSQNSSDSFPQSTKYMRSSSDSEVEDQMVTYNSKKCCISESTPKIETFARYQQHQCQQHVGNLLRKNPMSRTQQHANPACNCSNPSINCGSNEYSYPVNSDSLVLQGSLPPSSVSWLNKATYTGVNESYYSGFSENKTTSSFCSNSSEITNIGNAAHAGKNIGVIAGSANCSTTQETRTPINHEIRMGQTQCSNQHHEEKLQPGFHFGSSQESVNSHQTQPSKSVQQERKPLLEPKRLDAADVKGKTGETYFSGEQFGNTDANIPNAKKRKQNVDKKQEFDWDSLRRKVLAKIGKIERTQENMDSLDYEALRHADVKTISDTILERGMNNMLAERIKDFLNRLIRDHGSIDLEWLREVEGDEAKDYLLSIRGLGLKSVECVRLLTLHQVAFPVDTNVGRIAVRLGWVPLQPLPESLQLHLLELYPILESVQKYLWPRLCKLDQRTLYELHYQLITFGKVFCTKRKPNCNACPMRAECRHFASAFASARLALPGPEERSLVNITTPAAVNEIPPIRVESIPLLPAETSFGRELHYSGSKYEPIVEEPASPEPSPEAPESDIEDLFYEDPDEIPTIKLSLEDLKVNLESVIRDQNMELQPGDLSMALVALDASTASIPVPKLKNASRLRTEHQVYELPDSHPLLKEMERREPDDPSPYLLAIWGPGETADSSQPPEGCSSSYVNENNSQTVRGTLLIPCRTAMRGSFPLNGTYFQVNEMFADHESSRNPINVPRDWIWQLPRRTVYFGTSVTSIFRGLTTEGIQYCFWRGFVCVRGFDRQMRAPRPLNRRLHEAASRTDKNKNSSNGNQKKTNAEETAKKKAN</sequence>
<feature type="region of interest" description="Disordered" evidence="10">
    <location>
        <begin position="1319"/>
        <end position="1353"/>
    </location>
</feature>
<evidence type="ECO:0000256" key="6">
    <source>
        <dbReference type="ARBA" id="ARBA00023004"/>
    </source>
</evidence>
<dbReference type="SMART" id="SM00525">
    <property type="entry name" value="FES"/>
    <property type="match status" value="1"/>
</dbReference>
<protein>
    <submittedName>
        <fullName evidence="12">OLC1v1026231C1</fullName>
    </submittedName>
</protein>
<feature type="compositionally biased region" description="Basic and acidic residues" evidence="10">
    <location>
        <begin position="1904"/>
        <end position="1916"/>
    </location>
</feature>
<evidence type="ECO:0000256" key="7">
    <source>
        <dbReference type="ARBA" id="ARBA00023014"/>
    </source>
</evidence>
<feature type="compositionally biased region" description="Polar residues" evidence="10">
    <location>
        <begin position="150"/>
        <end position="161"/>
    </location>
</feature>
<feature type="region of interest" description="Disordered" evidence="10">
    <location>
        <begin position="150"/>
        <end position="170"/>
    </location>
</feature>
<keyword evidence="4" id="KW-0004">4Fe-4S</keyword>
<name>A0AAV1C9K7_OLDCO</name>
<evidence type="ECO:0000256" key="2">
    <source>
        <dbReference type="ARBA" id="ARBA00004123"/>
    </source>
</evidence>
<dbReference type="GO" id="GO:0003677">
    <property type="term" value="F:DNA binding"/>
    <property type="evidence" value="ECO:0007669"/>
    <property type="project" value="UniProtKB-KW"/>
</dbReference>
<dbReference type="PANTHER" id="PTHR46213:SF24">
    <property type="entry name" value="HHH-GPD DOMAIN-CONTAINING PROTEIN"/>
    <property type="match status" value="1"/>
</dbReference>
<feature type="compositionally biased region" description="Basic and acidic residues" evidence="10">
    <location>
        <begin position="1926"/>
        <end position="1937"/>
    </location>
</feature>
<dbReference type="InterPro" id="IPR028925">
    <property type="entry name" value="RRM_DME"/>
</dbReference>
<comment type="subcellular location">
    <subcellularLocation>
        <location evidence="2">Nucleus</location>
    </subcellularLocation>
</comment>
<keyword evidence="13" id="KW-1185">Reference proteome</keyword>
<feature type="compositionally biased region" description="Low complexity" evidence="10">
    <location>
        <begin position="1117"/>
        <end position="1128"/>
    </location>
</feature>
<feature type="compositionally biased region" description="Polar residues" evidence="10">
    <location>
        <begin position="1783"/>
        <end position="1799"/>
    </location>
</feature>
<feature type="compositionally biased region" description="Basic residues" evidence="10">
    <location>
        <begin position="378"/>
        <end position="387"/>
    </location>
</feature>
<dbReference type="CDD" id="cd00056">
    <property type="entry name" value="ENDO3c"/>
    <property type="match status" value="1"/>
</dbReference>
<dbReference type="GO" id="GO:0141166">
    <property type="term" value="P:chromosomal 5-methylcytosine DNA demethylation pathway"/>
    <property type="evidence" value="ECO:0007669"/>
    <property type="project" value="InterPro"/>
</dbReference>
<dbReference type="InterPro" id="IPR011257">
    <property type="entry name" value="DNA_glycosylase"/>
</dbReference>
<evidence type="ECO:0000259" key="11">
    <source>
        <dbReference type="SMART" id="SM00478"/>
    </source>
</evidence>
<feature type="compositionally biased region" description="Polar residues" evidence="10">
    <location>
        <begin position="423"/>
        <end position="446"/>
    </location>
</feature>
<keyword evidence="7" id="KW-0411">Iron-sulfur</keyword>
<dbReference type="InterPro" id="IPR003265">
    <property type="entry name" value="HhH-GPD_domain"/>
</dbReference>
<evidence type="ECO:0000256" key="10">
    <source>
        <dbReference type="SAM" id="MobiDB-lite"/>
    </source>
</evidence>
<feature type="region of interest" description="Disordered" evidence="10">
    <location>
        <begin position="287"/>
        <end position="323"/>
    </location>
</feature>
<dbReference type="GO" id="GO:0003906">
    <property type="term" value="F:DNA-(apurinic or apyrimidinic site) endonuclease activity"/>
    <property type="evidence" value="ECO:0007669"/>
    <property type="project" value="UniProtKB-ARBA"/>
</dbReference>
<dbReference type="EMBL" id="OX459118">
    <property type="protein sequence ID" value="CAI9091258.1"/>
    <property type="molecule type" value="Genomic_DNA"/>
</dbReference>
<keyword evidence="5" id="KW-0479">Metal-binding</keyword>
<dbReference type="GO" id="GO:0046872">
    <property type="term" value="F:metal ion binding"/>
    <property type="evidence" value="ECO:0007669"/>
    <property type="project" value="UniProtKB-KW"/>
</dbReference>
<dbReference type="GO" id="GO:0019104">
    <property type="term" value="F:DNA N-glycosylase activity"/>
    <property type="evidence" value="ECO:0007669"/>
    <property type="project" value="InterPro"/>
</dbReference>
<evidence type="ECO:0000256" key="4">
    <source>
        <dbReference type="ARBA" id="ARBA00022485"/>
    </source>
</evidence>
<dbReference type="Gene3D" id="1.10.1670.10">
    <property type="entry name" value="Helix-hairpin-Helix base-excision DNA repair enzymes (C-terminal)"/>
    <property type="match status" value="1"/>
</dbReference>
<feature type="compositionally biased region" description="Polar residues" evidence="10">
    <location>
        <begin position="1324"/>
        <end position="1341"/>
    </location>
</feature>
<keyword evidence="6" id="KW-0408">Iron</keyword>
<evidence type="ECO:0000256" key="3">
    <source>
        <dbReference type="ARBA" id="ARBA00005646"/>
    </source>
</evidence>
<dbReference type="InterPro" id="IPR023170">
    <property type="entry name" value="HhH_base_excis_C"/>
</dbReference>
<evidence type="ECO:0000256" key="9">
    <source>
        <dbReference type="ARBA" id="ARBA00023242"/>
    </source>
</evidence>
<feature type="region of interest" description="Disordered" evidence="10">
    <location>
        <begin position="353"/>
        <end position="446"/>
    </location>
</feature>
<comment type="similarity">
    <text evidence="3">Belongs to the DNA glycosylase family. DEMETER subfamily.</text>
</comment>
<feature type="region of interest" description="Disordered" evidence="10">
    <location>
        <begin position="1365"/>
        <end position="1388"/>
    </location>
</feature>
<dbReference type="GO" id="GO:0005634">
    <property type="term" value="C:nucleus"/>
    <property type="evidence" value="ECO:0007669"/>
    <property type="project" value="UniProtKB-SubCell"/>
</dbReference>
<dbReference type="PANTHER" id="PTHR46213">
    <property type="entry name" value="TRANSCRIPTIONAL ACTIVATOR DEMETER"/>
    <property type="match status" value="1"/>
</dbReference>
<dbReference type="Pfam" id="PF15628">
    <property type="entry name" value="RRM_DME"/>
    <property type="match status" value="1"/>
</dbReference>
<evidence type="ECO:0000256" key="8">
    <source>
        <dbReference type="ARBA" id="ARBA00023125"/>
    </source>
</evidence>
<reference evidence="12" key="1">
    <citation type="submission" date="2023-03" db="EMBL/GenBank/DDBJ databases">
        <authorList>
            <person name="Julca I."/>
        </authorList>
    </citation>
    <scope>NUCLEOTIDE SEQUENCE</scope>
</reference>
<dbReference type="InterPro" id="IPR003651">
    <property type="entry name" value="Endonuclease3_FeS-loop_motif"/>
</dbReference>
<dbReference type="GO" id="GO:0035514">
    <property type="term" value="F:DNA demethylase activity"/>
    <property type="evidence" value="ECO:0007669"/>
    <property type="project" value="InterPro"/>
</dbReference>
<dbReference type="GO" id="GO:0051539">
    <property type="term" value="F:4 iron, 4 sulfur cluster binding"/>
    <property type="evidence" value="ECO:0007669"/>
    <property type="project" value="UniProtKB-KW"/>
</dbReference>